<dbReference type="AlphaFoldDB" id="A0A0V0SKS0"/>
<keyword evidence="3" id="KW-1185">Reference proteome</keyword>
<name>A0A0V0SKS0_9BILA</name>
<organism evidence="2 3">
    <name type="scientific">Trichinella nelsoni</name>
    <dbReference type="NCBI Taxonomy" id="6336"/>
    <lineage>
        <taxon>Eukaryota</taxon>
        <taxon>Metazoa</taxon>
        <taxon>Ecdysozoa</taxon>
        <taxon>Nematoda</taxon>
        <taxon>Enoplea</taxon>
        <taxon>Dorylaimia</taxon>
        <taxon>Trichinellida</taxon>
        <taxon>Trichinellidae</taxon>
        <taxon>Trichinella</taxon>
    </lineage>
</organism>
<evidence type="ECO:0008006" key="4">
    <source>
        <dbReference type="Google" id="ProtNLM"/>
    </source>
</evidence>
<reference evidence="2 3" key="1">
    <citation type="submission" date="2015-01" db="EMBL/GenBank/DDBJ databases">
        <title>Evolution of Trichinella species and genotypes.</title>
        <authorList>
            <person name="Korhonen P.K."/>
            <person name="Edoardo P."/>
            <person name="Giuseppe L.R."/>
            <person name="Gasser R.B."/>
        </authorList>
    </citation>
    <scope>NUCLEOTIDE SEQUENCE [LARGE SCALE GENOMIC DNA]</scope>
    <source>
        <strain evidence="2">ISS37</strain>
    </source>
</reference>
<evidence type="ECO:0000256" key="1">
    <source>
        <dbReference type="SAM" id="SignalP"/>
    </source>
</evidence>
<dbReference type="OrthoDB" id="5929864at2759"/>
<feature type="chain" id="PRO_5006868905" description="Secreted protein" evidence="1">
    <location>
        <begin position="25"/>
        <end position="162"/>
    </location>
</feature>
<dbReference type="EMBL" id="JYDL01000004">
    <property type="protein sequence ID" value="KRX27195.1"/>
    <property type="molecule type" value="Genomic_DNA"/>
</dbReference>
<protein>
    <recommendedName>
        <fullName evidence="4">Secreted protein</fullName>
    </recommendedName>
</protein>
<dbReference type="Proteomes" id="UP000054630">
    <property type="component" value="Unassembled WGS sequence"/>
</dbReference>
<sequence>MWPVLRHVQHVLWSFFSLWRRCWGGAVFAAAKMSVISSFFNCRTTSASSSQTSFRVLTVVAAASVTSTDGCRSSWSATAFTEETLAFSVVSSLQTRFSRAATSIASANLVDCTTQPGKRLRKQPAQVTSINPHTFTLLLFMPEKHSGEPLRAGAHTEGFKQG</sequence>
<accession>A0A0V0SKS0</accession>
<evidence type="ECO:0000313" key="3">
    <source>
        <dbReference type="Proteomes" id="UP000054630"/>
    </source>
</evidence>
<keyword evidence="1" id="KW-0732">Signal</keyword>
<gene>
    <name evidence="2" type="ORF">T07_7853</name>
</gene>
<proteinExistence type="predicted"/>
<feature type="signal peptide" evidence="1">
    <location>
        <begin position="1"/>
        <end position="24"/>
    </location>
</feature>
<comment type="caution">
    <text evidence="2">The sequence shown here is derived from an EMBL/GenBank/DDBJ whole genome shotgun (WGS) entry which is preliminary data.</text>
</comment>
<evidence type="ECO:0000313" key="2">
    <source>
        <dbReference type="EMBL" id="KRX27195.1"/>
    </source>
</evidence>